<dbReference type="SMART" id="SM00564">
    <property type="entry name" value="PQQ"/>
    <property type="match status" value="3"/>
</dbReference>
<dbReference type="NCBIfam" id="TIGR03075">
    <property type="entry name" value="PQQ_enz_alc_DH"/>
    <property type="match status" value="1"/>
</dbReference>
<evidence type="ECO:0000256" key="5">
    <source>
        <dbReference type="ARBA" id="ARBA00023002"/>
    </source>
</evidence>
<dbReference type="RefSeq" id="WP_309261301.1">
    <property type="nucleotide sequence ID" value="NZ_JARUHG010000001.1"/>
</dbReference>
<dbReference type="SUPFAM" id="SSF50998">
    <property type="entry name" value="Quinoprotein alcohol dehydrogenase-like"/>
    <property type="match status" value="1"/>
</dbReference>
<keyword evidence="5" id="KW-0560">Oxidoreductase</keyword>
<accession>A0ABU1CAC3</accession>
<keyword evidence="9" id="KW-1185">Reference proteome</keyword>
<dbReference type="InterPro" id="IPR011047">
    <property type="entry name" value="Quinoprotein_ADH-like_sf"/>
</dbReference>
<evidence type="ECO:0000256" key="3">
    <source>
        <dbReference type="ARBA" id="ARBA00022723"/>
    </source>
</evidence>
<evidence type="ECO:0000259" key="7">
    <source>
        <dbReference type="Pfam" id="PF01011"/>
    </source>
</evidence>
<keyword evidence="4" id="KW-0634">PQQ</keyword>
<reference evidence="8 9" key="1">
    <citation type="submission" date="2023-04" db="EMBL/GenBank/DDBJ databases">
        <title>Lysobacter sp. strain UC isolated from soil sample.</title>
        <authorList>
            <person name="Choksket S."/>
            <person name="Harshvardhan F."/>
            <person name="Rana R."/>
            <person name="Patil P.B."/>
            <person name="Korpole S."/>
        </authorList>
    </citation>
    <scope>NUCLEOTIDE SEQUENCE [LARGE SCALE GENOMIC DNA]</scope>
    <source>
        <strain evidence="8 9">UC</strain>
    </source>
</reference>
<feature type="signal peptide" evidence="6">
    <location>
        <begin position="1"/>
        <end position="24"/>
    </location>
</feature>
<feature type="domain" description="Pyrrolo-quinoline quinone repeat" evidence="7">
    <location>
        <begin position="475"/>
        <end position="539"/>
    </location>
</feature>
<dbReference type="PANTHER" id="PTHR32303:SF4">
    <property type="entry name" value="QUINOPROTEIN GLUCOSE DEHYDROGENASE"/>
    <property type="match status" value="1"/>
</dbReference>
<proteinExistence type="inferred from homology"/>
<dbReference type="PANTHER" id="PTHR32303">
    <property type="entry name" value="QUINOPROTEIN ALCOHOL DEHYDROGENASE (CYTOCHROME C)"/>
    <property type="match status" value="1"/>
</dbReference>
<comment type="caution">
    <text evidence="8">The sequence shown here is derived from an EMBL/GenBank/DDBJ whole genome shotgun (WGS) entry which is preliminary data.</text>
</comment>
<comment type="cofactor">
    <cofactor evidence="1">
        <name>pyrroloquinoline quinone</name>
        <dbReference type="ChEBI" id="CHEBI:58442"/>
    </cofactor>
</comment>
<evidence type="ECO:0000313" key="8">
    <source>
        <dbReference type="EMBL" id="MDR0182144.1"/>
    </source>
</evidence>
<feature type="domain" description="Pyrrolo-quinoline quinone repeat" evidence="7">
    <location>
        <begin position="34"/>
        <end position="360"/>
    </location>
</feature>
<evidence type="ECO:0000256" key="6">
    <source>
        <dbReference type="SAM" id="SignalP"/>
    </source>
</evidence>
<dbReference type="EMBL" id="JARUHG010000001">
    <property type="protein sequence ID" value="MDR0182144.1"/>
    <property type="molecule type" value="Genomic_DNA"/>
</dbReference>
<evidence type="ECO:0000313" key="9">
    <source>
        <dbReference type="Proteomes" id="UP001233535"/>
    </source>
</evidence>
<sequence length="592" mass="64475">MPRSQRATAAVMAAALFFIPESHAAPPAVRPGDWPMATLDYANTRFSPLAQIDARNVSTLKVEFTFSTGVARGQEAAPIVVGDTMYVVTPFPNIVYALDLSRPGAPTKWKYESRPKPAAQGVACCDVVNRGVVFWEGRIIFNTLDGRTVALDANDGTELWETQLGDINIGETITMAPMVVKGKVLVGNSGGEFGVRGWLVALDARNGKTAWKAWSTGPDRDVLIGPAFKPYYASERGKDLGMSTWPPEAWKIGGGTVWGWISYDPELDLIFHGTANAGPWNAEQRPGDNKWTAGMFARDPDDGQARWFYQFSPHDLFDYDAVNESLLVEIAVDGRKRKVIARPERNGYFYVLDRATGQVLSADPFAPVNAIERVDLKTGRPHWNPDKQPSSGRVTRQICPAAPGAKDWNPSAWSPQTGLVYIPHNNLCMDWQPNEVNYIAGTPYVGADAVYYAGPGGNRGLFTAWDPARRKAAWQVKEDLPVWSGALATAGGLVFYGTMDGWFKALDARSGKLLWQFKADSGIIGQPVSYRGPDGRQYIAVLSGIGGWPGAIVVNNLDTRDATAGGGWGAVMSDLKQRTTPGGTLYVFALPR</sequence>
<feature type="chain" id="PRO_5046745583" evidence="6">
    <location>
        <begin position="25"/>
        <end position="592"/>
    </location>
</feature>
<dbReference type="InterPro" id="IPR002372">
    <property type="entry name" value="PQQ_rpt_dom"/>
</dbReference>
<keyword evidence="3" id="KW-0479">Metal-binding</keyword>
<dbReference type="Proteomes" id="UP001233535">
    <property type="component" value="Unassembled WGS sequence"/>
</dbReference>
<keyword evidence="6" id="KW-0732">Signal</keyword>
<dbReference type="CDD" id="cd10278">
    <property type="entry name" value="PQQ_MDH"/>
    <property type="match status" value="1"/>
</dbReference>
<dbReference type="InterPro" id="IPR018391">
    <property type="entry name" value="PQQ_b-propeller_rpt"/>
</dbReference>
<dbReference type="Gene3D" id="2.140.10.10">
    <property type="entry name" value="Quinoprotein alcohol dehydrogenase-like superfamily"/>
    <property type="match status" value="1"/>
</dbReference>
<evidence type="ECO:0000256" key="2">
    <source>
        <dbReference type="ARBA" id="ARBA00008156"/>
    </source>
</evidence>
<dbReference type="Pfam" id="PF01011">
    <property type="entry name" value="PQQ"/>
    <property type="match status" value="2"/>
</dbReference>
<gene>
    <name evidence="8" type="ORF">P8609_04055</name>
</gene>
<evidence type="ECO:0000256" key="4">
    <source>
        <dbReference type="ARBA" id="ARBA00022891"/>
    </source>
</evidence>
<evidence type="ECO:0000256" key="1">
    <source>
        <dbReference type="ARBA" id="ARBA00001931"/>
    </source>
</evidence>
<protein>
    <submittedName>
        <fullName evidence="8">Methanol/ethanol family PQQ-dependent dehydrogenase</fullName>
    </submittedName>
</protein>
<dbReference type="InterPro" id="IPR017512">
    <property type="entry name" value="PQQ_MeOH/EtOH_DH"/>
</dbReference>
<name>A0ABU1CAC3_9GAMM</name>
<comment type="similarity">
    <text evidence="2">Belongs to the bacterial PQQ dehydrogenase family.</text>
</comment>
<organism evidence="8 9">
    <name type="scientific">Lysobacter arvi</name>
    <dbReference type="NCBI Taxonomy" id="3038776"/>
    <lineage>
        <taxon>Bacteria</taxon>
        <taxon>Pseudomonadati</taxon>
        <taxon>Pseudomonadota</taxon>
        <taxon>Gammaproteobacteria</taxon>
        <taxon>Lysobacterales</taxon>
        <taxon>Lysobacteraceae</taxon>
        <taxon>Lysobacter</taxon>
    </lineage>
</organism>